<feature type="signal peptide" evidence="1">
    <location>
        <begin position="1"/>
        <end position="21"/>
    </location>
</feature>
<keyword evidence="3" id="KW-1185">Reference proteome</keyword>
<name>A0ABQ1H7K7_9GAMM</name>
<gene>
    <name evidence="2" type="ORF">GCM10011328_39350</name>
</gene>
<comment type="caution">
    <text evidence="2">The sequence shown here is derived from an EMBL/GenBank/DDBJ whole genome shotgun (WGS) entry which is preliminary data.</text>
</comment>
<evidence type="ECO:0008006" key="4">
    <source>
        <dbReference type="Google" id="ProtNLM"/>
    </source>
</evidence>
<evidence type="ECO:0000256" key="1">
    <source>
        <dbReference type="SAM" id="SignalP"/>
    </source>
</evidence>
<protein>
    <recommendedName>
        <fullName evidence="4">Tetratricopeptide repeat protein</fullName>
    </recommendedName>
</protein>
<dbReference type="Pfam" id="PF13424">
    <property type="entry name" value="TPR_12"/>
    <property type="match status" value="1"/>
</dbReference>
<organism evidence="2 3">
    <name type="scientific">Hafnia psychrotolerans</name>
    <dbReference type="NCBI Taxonomy" id="1477018"/>
    <lineage>
        <taxon>Bacteria</taxon>
        <taxon>Pseudomonadati</taxon>
        <taxon>Pseudomonadota</taxon>
        <taxon>Gammaproteobacteria</taxon>
        <taxon>Enterobacterales</taxon>
        <taxon>Hafniaceae</taxon>
        <taxon>Hafnia</taxon>
    </lineage>
</organism>
<feature type="chain" id="PRO_5046579026" description="Tetratricopeptide repeat protein" evidence="1">
    <location>
        <begin position="22"/>
        <end position="238"/>
    </location>
</feature>
<dbReference type="InterPro" id="IPR011990">
    <property type="entry name" value="TPR-like_helical_dom_sf"/>
</dbReference>
<reference evidence="3" key="1">
    <citation type="journal article" date="2019" name="Int. J. Syst. Evol. Microbiol.">
        <title>The Global Catalogue of Microorganisms (GCM) 10K type strain sequencing project: providing services to taxonomists for standard genome sequencing and annotation.</title>
        <authorList>
            <consortium name="The Broad Institute Genomics Platform"/>
            <consortium name="The Broad Institute Genome Sequencing Center for Infectious Disease"/>
            <person name="Wu L."/>
            <person name="Ma J."/>
        </authorList>
    </citation>
    <scope>NUCLEOTIDE SEQUENCE [LARGE SCALE GENOMIC DNA]</scope>
    <source>
        <strain evidence="3">CGMCC 1.12806</strain>
    </source>
</reference>
<dbReference type="Proteomes" id="UP000627464">
    <property type="component" value="Unassembled WGS sequence"/>
</dbReference>
<sequence>MKVALSLLLIVGGSVSFQALAKIDEPDINGDCVKAGIYASAGKVAYQQGEYDKAREVFRDQVAWSEFCHKPQDSIATAYNNIALTYIRQGQYRKAKAWLMLAPDNKKSQYNLSQIKPKLDALPAAASAAGEYWQYAGYGSWNEVDVHAEEAQFRIDFSGMYMGLMSLYYGPNTGEFSVVTTIKEGKALYRQADDKNAGGGQCLVSMDFVAEQVNLHTTGECGFGMNVQAEGPFVRVSP</sequence>
<dbReference type="SUPFAM" id="SSF48452">
    <property type="entry name" value="TPR-like"/>
    <property type="match status" value="1"/>
</dbReference>
<dbReference type="RefSeq" id="WP_188475235.1">
    <property type="nucleotide sequence ID" value="NZ_BMFZ01000014.1"/>
</dbReference>
<dbReference type="Gene3D" id="1.25.40.10">
    <property type="entry name" value="Tetratricopeptide repeat domain"/>
    <property type="match status" value="1"/>
</dbReference>
<accession>A0ABQ1H7K7</accession>
<dbReference type="EMBL" id="BMFZ01000014">
    <property type="protein sequence ID" value="GGA60027.1"/>
    <property type="molecule type" value="Genomic_DNA"/>
</dbReference>
<keyword evidence="1" id="KW-0732">Signal</keyword>
<proteinExistence type="predicted"/>
<evidence type="ECO:0000313" key="2">
    <source>
        <dbReference type="EMBL" id="GGA60027.1"/>
    </source>
</evidence>
<evidence type="ECO:0000313" key="3">
    <source>
        <dbReference type="Proteomes" id="UP000627464"/>
    </source>
</evidence>